<dbReference type="SUPFAM" id="SSF141673">
    <property type="entry name" value="MOSC N-terminal domain-like"/>
    <property type="match status" value="1"/>
</dbReference>
<gene>
    <name evidence="2" type="ORF">DB31_1858</name>
</gene>
<reference evidence="2 3" key="1">
    <citation type="submission" date="2014-04" db="EMBL/GenBank/DDBJ databases">
        <title>Genome assembly of Hyalangium minutum DSM 14724.</title>
        <authorList>
            <person name="Sharma G."/>
            <person name="Subramanian S."/>
        </authorList>
    </citation>
    <scope>NUCLEOTIDE SEQUENCE [LARGE SCALE GENOMIC DNA]</scope>
    <source>
        <strain evidence="2 3">DSM 14724</strain>
    </source>
</reference>
<evidence type="ECO:0000259" key="1">
    <source>
        <dbReference type="PROSITE" id="PS51340"/>
    </source>
</evidence>
<dbReference type="AlphaFoldDB" id="A0A085WAX7"/>
<name>A0A085WAX7_9BACT</name>
<proteinExistence type="predicted"/>
<keyword evidence="3" id="KW-1185">Reference proteome</keyword>
<dbReference type="RefSeq" id="WP_044193797.1">
    <property type="nucleotide sequence ID" value="NZ_JMCB01000013.1"/>
</dbReference>
<dbReference type="PROSITE" id="PS51340">
    <property type="entry name" value="MOSC"/>
    <property type="match status" value="1"/>
</dbReference>
<dbReference type="Pfam" id="PF03476">
    <property type="entry name" value="MOSC_N"/>
    <property type="match status" value="1"/>
</dbReference>
<dbReference type="PANTHER" id="PTHR14237:SF19">
    <property type="entry name" value="MITOCHONDRIAL AMIDOXIME REDUCING COMPONENT 1"/>
    <property type="match status" value="1"/>
</dbReference>
<evidence type="ECO:0000313" key="2">
    <source>
        <dbReference type="EMBL" id="KFE64840.1"/>
    </source>
</evidence>
<dbReference type="Proteomes" id="UP000028725">
    <property type="component" value="Unassembled WGS sequence"/>
</dbReference>
<dbReference type="Pfam" id="PF03473">
    <property type="entry name" value="MOSC"/>
    <property type="match status" value="1"/>
</dbReference>
<dbReference type="SUPFAM" id="SSF50800">
    <property type="entry name" value="PK beta-barrel domain-like"/>
    <property type="match status" value="1"/>
</dbReference>
<dbReference type="GO" id="GO:0030170">
    <property type="term" value="F:pyridoxal phosphate binding"/>
    <property type="evidence" value="ECO:0007669"/>
    <property type="project" value="InterPro"/>
</dbReference>
<dbReference type="STRING" id="394096.DB31_1858"/>
<sequence>MPVLSQIFIHPIKSTRALPLTQARVEPMGLEHDRRWMLIRPDGSFITGRESPSLVRVSAVPTEGGLQLAAPGVPELRVQAPPADAPRQEVTIWSDRCSAARVGEAADRWFSQYLGEPVALVYVDARMERPVDPKYAGPEDRVGFPDGFPLLLLSRASLEALNARLPQPVTVEHFRPNLVVEDCEPFAEDGWKRLRVGSVELEVVKPCARCVFTTVDPQTGEKAKNGEPLRTLTEFRRMNGKVMFGQNVLVRRPGMIRVGDPITW</sequence>
<dbReference type="GO" id="GO:0030151">
    <property type="term" value="F:molybdenum ion binding"/>
    <property type="evidence" value="ECO:0007669"/>
    <property type="project" value="InterPro"/>
</dbReference>
<accession>A0A085WAX7</accession>
<dbReference type="PATRIC" id="fig|394096.3.peg.6192"/>
<feature type="domain" description="MOSC" evidence="1">
    <location>
        <begin position="115"/>
        <end position="264"/>
    </location>
</feature>
<dbReference type="InterPro" id="IPR005302">
    <property type="entry name" value="MoCF_Sase_C"/>
</dbReference>
<dbReference type="Gene3D" id="2.40.33.20">
    <property type="entry name" value="PK beta-barrel domain-like"/>
    <property type="match status" value="1"/>
</dbReference>
<protein>
    <submittedName>
        <fullName evidence="2">Flavodoxin reductases (Ferredoxin-NADPH reductases) family 1</fullName>
    </submittedName>
</protein>
<evidence type="ECO:0000313" key="3">
    <source>
        <dbReference type="Proteomes" id="UP000028725"/>
    </source>
</evidence>
<dbReference type="InterPro" id="IPR005303">
    <property type="entry name" value="MOCOS_middle"/>
</dbReference>
<dbReference type="OrthoDB" id="581532at2"/>
<dbReference type="InterPro" id="IPR011037">
    <property type="entry name" value="Pyrv_Knase-like_insert_dom_sf"/>
</dbReference>
<dbReference type="PANTHER" id="PTHR14237">
    <property type="entry name" value="MOLYBDOPTERIN COFACTOR SULFURASE MOSC"/>
    <property type="match status" value="1"/>
</dbReference>
<dbReference type="GO" id="GO:0003824">
    <property type="term" value="F:catalytic activity"/>
    <property type="evidence" value="ECO:0007669"/>
    <property type="project" value="InterPro"/>
</dbReference>
<dbReference type="EMBL" id="JMCB01000013">
    <property type="protein sequence ID" value="KFE64840.1"/>
    <property type="molecule type" value="Genomic_DNA"/>
</dbReference>
<comment type="caution">
    <text evidence="2">The sequence shown here is derived from an EMBL/GenBank/DDBJ whole genome shotgun (WGS) entry which is preliminary data.</text>
</comment>
<organism evidence="2 3">
    <name type="scientific">Hyalangium minutum</name>
    <dbReference type="NCBI Taxonomy" id="394096"/>
    <lineage>
        <taxon>Bacteria</taxon>
        <taxon>Pseudomonadati</taxon>
        <taxon>Myxococcota</taxon>
        <taxon>Myxococcia</taxon>
        <taxon>Myxococcales</taxon>
        <taxon>Cystobacterineae</taxon>
        <taxon>Archangiaceae</taxon>
        <taxon>Hyalangium</taxon>
    </lineage>
</organism>